<feature type="transmembrane region" description="Helical" evidence="9">
    <location>
        <begin position="213"/>
        <end position="234"/>
    </location>
</feature>
<reference evidence="10 12" key="1">
    <citation type="submission" date="2017-11" db="EMBL/GenBank/DDBJ databases">
        <title>Comparitive Functional Genomics of Dry Heat Resistant strains isolated from the Viking Spacecraft.</title>
        <authorList>
            <person name="Seuylemezian A."/>
            <person name="Cooper K."/>
            <person name="Vaishampayan P."/>
        </authorList>
    </citation>
    <scope>NUCLEOTIDE SEQUENCE [LARGE SCALE GENOMIC DNA]</scope>
    <source>
        <strain evidence="10 12">M4.6</strain>
    </source>
</reference>
<dbReference type="PANTHER" id="PTHR11795:SF442">
    <property type="entry name" value="ABC TRANSPORTER ATP-BINDING PROTEIN"/>
    <property type="match status" value="1"/>
</dbReference>
<accession>A0A2N5GS82</accession>
<evidence type="ECO:0000256" key="1">
    <source>
        <dbReference type="ARBA" id="ARBA00004651"/>
    </source>
</evidence>
<comment type="caution">
    <text evidence="10">The sequence shown here is derived from an EMBL/GenBank/DDBJ whole genome shotgun (WGS) entry which is preliminary data.</text>
</comment>
<dbReference type="GO" id="GO:0022857">
    <property type="term" value="F:transmembrane transporter activity"/>
    <property type="evidence" value="ECO:0007669"/>
    <property type="project" value="InterPro"/>
</dbReference>
<gene>
    <name evidence="10" type="ORF">CU635_01840</name>
    <name evidence="11" type="ORF">CVD25_07685</name>
</gene>
<dbReference type="CDD" id="cd06582">
    <property type="entry name" value="TM_PBP1_LivH_like"/>
    <property type="match status" value="1"/>
</dbReference>
<feature type="transmembrane region" description="Helical" evidence="9">
    <location>
        <begin position="139"/>
        <end position="158"/>
    </location>
</feature>
<evidence type="ECO:0000313" key="11">
    <source>
        <dbReference type="EMBL" id="PLR98644.1"/>
    </source>
</evidence>
<evidence type="ECO:0000313" key="10">
    <source>
        <dbReference type="EMBL" id="PLR86414.1"/>
    </source>
</evidence>
<dbReference type="Pfam" id="PF02653">
    <property type="entry name" value="BPD_transp_2"/>
    <property type="match status" value="1"/>
</dbReference>
<keyword evidence="3" id="KW-1003">Cell membrane</keyword>
<keyword evidence="13" id="KW-1185">Reference proteome</keyword>
<comment type="subcellular location">
    <subcellularLocation>
        <location evidence="1">Cell membrane</location>
        <topology evidence="1">Multi-pass membrane protein</topology>
    </subcellularLocation>
</comment>
<feature type="transmembrane region" description="Helical" evidence="9">
    <location>
        <begin position="264"/>
        <end position="283"/>
    </location>
</feature>
<dbReference type="GO" id="GO:0006865">
    <property type="term" value="P:amino acid transport"/>
    <property type="evidence" value="ECO:0007669"/>
    <property type="project" value="UniProtKB-KW"/>
</dbReference>
<keyword evidence="7 9" id="KW-0472">Membrane</keyword>
<dbReference type="InterPro" id="IPR052157">
    <property type="entry name" value="BCAA_transport_permease"/>
</dbReference>
<feature type="transmembrane region" description="Helical" evidence="9">
    <location>
        <begin position="90"/>
        <end position="112"/>
    </location>
</feature>
<feature type="transmembrane region" description="Helical" evidence="9">
    <location>
        <begin position="186"/>
        <end position="207"/>
    </location>
</feature>
<evidence type="ECO:0000256" key="4">
    <source>
        <dbReference type="ARBA" id="ARBA00022692"/>
    </source>
</evidence>
<evidence type="ECO:0000256" key="6">
    <source>
        <dbReference type="ARBA" id="ARBA00022989"/>
    </source>
</evidence>
<evidence type="ECO:0000256" key="9">
    <source>
        <dbReference type="SAM" id="Phobius"/>
    </source>
</evidence>
<feature type="transmembrane region" description="Helical" evidence="9">
    <location>
        <begin position="12"/>
        <end position="30"/>
    </location>
</feature>
<keyword evidence="4 9" id="KW-0812">Transmembrane</keyword>
<proteinExistence type="inferred from homology"/>
<organism evidence="10 12">
    <name type="scientific">Bacillus canaveralius</name>
    <dbReference type="NCBI Taxonomy" id="1403243"/>
    <lineage>
        <taxon>Bacteria</taxon>
        <taxon>Bacillati</taxon>
        <taxon>Bacillota</taxon>
        <taxon>Bacilli</taxon>
        <taxon>Bacillales</taxon>
        <taxon>Bacillaceae</taxon>
        <taxon>Bacillus</taxon>
    </lineage>
</organism>
<dbReference type="OrthoDB" id="9807115at2"/>
<keyword evidence="5" id="KW-0029">Amino-acid transport</keyword>
<sequence length="290" mass="30824">MEVLVNLFVNGVSTGMLIFLLASGLTLIFGLMSVLNFAHGGLFAWGAYTGVWLFNETGSFILAIIGAIAMGMLLGWILEKFLISPVYGNHVLQLLVTLGGMLVLTECLKVFWGPNPIRASLPTWLQGSLVFDGIILIKYRLFVIVIGLIIYAGLLLLLKKTKIGLMIRAGVIDKEMVQALGINIKAIFSFVFLLGAGMAALGGSLLAPYSGVVYAEMGMQYAILAFIVVIIGGMGSVQGSAVASLIVGIAGAFIAYYLPDLSLAMNMLLLVFVLLVKPTGFFGEKGVSSS</sequence>
<feature type="transmembrane region" description="Helical" evidence="9">
    <location>
        <begin position="241"/>
        <end position="258"/>
    </location>
</feature>
<feature type="transmembrane region" description="Helical" evidence="9">
    <location>
        <begin position="60"/>
        <end position="78"/>
    </location>
</feature>
<protein>
    <submittedName>
        <fullName evidence="10">Branched-chain amino acid ABC transporter permease</fullName>
    </submittedName>
</protein>
<reference evidence="11 13" key="2">
    <citation type="submission" date="2017-12" db="EMBL/GenBank/DDBJ databases">
        <title>Comparative Functional Genomics of Dry Heat Resistant strains isolated from the Viking Spacecraft.</title>
        <authorList>
            <person name="Seuylemezian A."/>
            <person name="Cooper K."/>
            <person name="Vaishampayan P."/>
        </authorList>
    </citation>
    <scope>NUCLEOTIDE SEQUENCE [LARGE SCALE GENOMIC DNA]</scope>
    <source>
        <strain evidence="11 13">ATCC 29669</strain>
    </source>
</reference>
<dbReference type="Proteomes" id="UP000234951">
    <property type="component" value="Unassembled WGS sequence"/>
</dbReference>
<dbReference type="GO" id="GO:0005886">
    <property type="term" value="C:plasma membrane"/>
    <property type="evidence" value="ECO:0007669"/>
    <property type="project" value="UniProtKB-SubCell"/>
</dbReference>
<dbReference type="EMBL" id="PGVD01000021">
    <property type="protein sequence ID" value="PLR98644.1"/>
    <property type="molecule type" value="Genomic_DNA"/>
</dbReference>
<evidence type="ECO:0000313" key="12">
    <source>
        <dbReference type="Proteomes" id="UP000234951"/>
    </source>
</evidence>
<keyword evidence="2" id="KW-0813">Transport</keyword>
<dbReference type="EMBL" id="PGVA01000003">
    <property type="protein sequence ID" value="PLR86414.1"/>
    <property type="molecule type" value="Genomic_DNA"/>
</dbReference>
<dbReference type="PANTHER" id="PTHR11795">
    <property type="entry name" value="BRANCHED-CHAIN AMINO ACID TRANSPORT SYSTEM PERMEASE PROTEIN LIVH"/>
    <property type="match status" value="1"/>
</dbReference>
<keyword evidence="6 9" id="KW-1133">Transmembrane helix</keyword>
<dbReference type="RefSeq" id="WP_101575509.1">
    <property type="nucleotide sequence ID" value="NZ_PGVA01000003.1"/>
</dbReference>
<name>A0A2N5GS82_9BACI</name>
<dbReference type="Proteomes" id="UP000235114">
    <property type="component" value="Unassembled WGS sequence"/>
</dbReference>
<evidence type="ECO:0000313" key="13">
    <source>
        <dbReference type="Proteomes" id="UP000235114"/>
    </source>
</evidence>
<evidence type="ECO:0000256" key="2">
    <source>
        <dbReference type="ARBA" id="ARBA00022448"/>
    </source>
</evidence>
<evidence type="ECO:0000256" key="7">
    <source>
        <dbReference type="ARBA" id="ARBA00023136"/>
    </source>
</evidence>
<dbReference type="AlphaFoldDB" id="A0A2N5GS82"/>
<evidence type="ECO:0000256" key="8">
    <source>
        <dbReference type="ARBA" id="ARBA00037998"/>
    </source>
</evidence>
<evidence type="ECO:0000256" key="5">
    <source>
        <dbReference type="ARBA" id="ARBA00022970"/>
    </source>
</evidence>
<evidence type="ECO:0000256" key="3">
    <source>
        <dbReference type="ARBA" id="ARBA00022475"/>
    </source>
</evidence>
<dbReference type="InterPro" id="IPR001851">
    <property type="entry name" value="ABC_transp_permease"/>
</dbReference>
<comment type="similarity">
    <text evidence="8">Belongs to the binding-protein-dependent transport system permease family. LivHM subfamily.</text>
</comment>